<dbReference type="Gramene" id="OPUNC02G28630.1">
    <property type="protein sequence ID" value="OPUNC02G28630.1"/>
    <property type="gene ID" value="OPUNC02G28630"/>
</dbReference>
<dbReference type="Proteomes" id="UP000026962">
    <property type="component" value="Chromosome 2"/>
</dbReference>
<dbReference type="EnsemblPlants" id="OPUNC02G28630.1">
    <property type="protein sequence ID" value="OPUNC02G28630.1"/>
    <property type="gene ID" value="OPUNC02G28630"/>
</dbReference>
<evidence type="ECO:0000313" key="1">
    <source>
        <dbReference type="EnsemblPlants" id="OPUNC02G28630.1"/>
    </source>
</evidence>
<proteinExistence type="predicted"/>
<reference evidence="1" key="1">
    <citation type="submission" date="2015-04" db="UniProtKB">
        <authorList>
            <consortium name="EnsemblPlants"/>
        </authorList>
    </citation>
    <scope>IDENTIFICATION</scope>
</reference>
<dbReference type="HOGENOM" id="CLU_1780448_0_0_1"/>
<protein>
    <submittedName>
        <fullName evidence="1">Uncharacterized protein</fullName>
    </submittedName>
</protein>
<evidence type="ECO:0000313" key="2">
    <source>
        <dbReference type="Proteomes" id="UP000026962"/>
    </source>
</evidence>
<sequence>MAELSMAGCVVGDDSDGCFFLGSPWLHVKVVVAAAVGIGSNRGRMAVPLSSRRVRTTRSFYLDLDPHGGNKNEPDVVCTVEDAAIGDELQRGACMTENAAAGDELRCGTDGEGWGSRRRAPVWDVDGGTTGDDALLPDPGYLASIT</sequence>
<name>A0A0E0K4R3_ORYPU</name>
<accession>A0A0E0K4R3</accession>
<dbReference type="Gramene" id="OPUNC02G28670.1">
    <property type="protein sequence ID" value="OPUNC02G28670.1"/>
    <property type="gene ID" value="OPUNC02G28670"/>
</dbReference>
<organism evidence="1">
    <name type="scientific">Oryza punctata</name>
    <name type="common">Red rice</name>
    <dbReference type="NCBI Taxonomy" id="4537"/>
    <lineage>
        <taxon>Eukaryota</taxon>
        <taxon>Viridiplantae</taxon>
        <taxon>Streptophyta</taxon>
        <taxon>Embryophyta</taxon>
        <taxon>Tracheophyta</taxon>
        <taxon>Spermatophyta</taxon>
        <taxon>Magnoliopsida</taxon>
        <taxon>Liliopsida</taxon>
        <taxon>Poales</taxon>
        <taxon>Poaceae</taxon>
        <taxon>BOP clade</taxon>
        <taxon>Oryzoideae</taxon>
        <taxon>Oryzeae</taxon>
        <taxon>Oryzinae</taxon>
        <taxon>Oryza</taxon>
    </lineage>
</organism>
<dbReference type="EnsemblPlants" id="OPUNC02G28670.1">
    <property type="protein sequence ID" value="OPUNC02G28670.1"/>
    <property type="gene ID" value="OPUNC02G28670"/>
</dbReference>
<dbReference type="AlphaFoldDB" id="A0A0E0K4R3"/>
<keyword evidence="2" id="KW-1185">Reference proteome</keyword>
<reference evidence="1" key="2">
    <citation type="submission" date="2018-05" db="EMBL/GenBank/DDBJ databases">
        <title>OpunRS2 (Oryza punctata Reference Sequence Version 2).</title>
        <authorList>
            <person name="Zhang J."/>
            <person name="Kudrna D."/>
            <person name="Lee S."/>
            <person name="Talag J."/>
            <person name="Welchert J."/>
            <person name="Wing R.A."/>
        </authorList>
    </citation>
    <scope>NUCLEOTIDE SEQUENCE [LARGE SCALE GENOMIC DNA]</scope>
</reference>